<name>A0AAW6TPE3_9FLAO</name>
<reference evidence="1 2" key="1">
    <citation type="submission" date="2023-04" db="EMBL/GenBank/DDBJ databases">
        <title>Two novel species of Flavobacterium.</title>
        <authorList>
            <person name="Liu Q."/>
            <person name="Xin Y.-H."/>
        </authorList>
    </citation>
    <scope>NUCLEOTIDE SEQUENCE [LARGE SCALE GENOMIC DNA]</scope>
    <source>
        <strain evidence="1 2">LB2P87</strain>
    </source>
</reference>
<dbReference type="AlphaFoldDB" id="A0AAW6TPE3"/>
<evidence type="ECO:0000313" key="1">
    <source>
        <dbReference type="EMBL" id="MDI5950349.1"/>
    </source>
</evidence>
<dbReference type="Proteomes" id="UP001228643">
    <property type="component" value="Unassembled WGS sequence"/>
</dbReference>
<keyword evidence="2" id="KW-1185">Reference proteome</keyword>
<accession>A0AAW6TPE3</accession>
<organism evidence="1 2">
    <name type="scientific">Flavobacterium yafengii</name>
    <dbReference type="NCBI Taxonomy" id="3041253"/>
    <lineage>
        <taxon>Bacteria</taxon>
        <taxon>Pseudomonadati</taxon>
        <taxon>Bacteroidota</taxon>
        <taxon>Flavobacteriia</taxon>
        <taxon>Flavobacteriales</taxon>
        <taxon>Flavobacteriaceae</taxon>
        <taxon>Flavobacterium</taxon>
    </lineage>
</organism>
<gene>
    <name evidence="1" type="ORF">QLS97_11895</name>
</gene>
<evidence type="ECO:0000313" key="2">
    <source>
        <dbReference type="Proteomes" id="UP001228643"/>
    </source>
</evidence>
<sequence>MNSKLQYKANKLEFFNSKLESKSEKLEIVATKLEQENSYLKFQIEQFKRAIYGFKKESFITSENPEQLAIPFEIDQQEFITAIESVRTNHLRTRESS</sequence>
<evidence type="ECO:0008006" key="3">
    <source>
        <dbReference type="Google" id="ProtNLM"/>
    </source>
</evidence>
<dbReference type="RefSeq" id="WP_282716922.1">
    <property type="nucleotide sequence ID" value="NZ_JASCRX010000005.1"/>
</dbReference>
<proteinExistence type="predicted"/>
<dbReference type="EMBL" id="JASCRY010000003">
    <property type="protein sequence ID" value="MDI5950349.1"/>
    <property type="molecule type" value="Genomic_DNA"/>
</dbReference>
<comment type="caution">
    <text evidence="1">The sequence shown here is derived from an EMBL/GenBank/DDBJ whole genome shotgun (WGS) entry which is preliminary data.</text>
</comment>
<protein>
    <recommendedName>
        <fullName evidence="3">Transposase TnpC homeodomain domain-containing protein</fullName>
    </recommendedName>
</protein>